<evidence type="ECO:0000313" key="7">
    <source>
        <dbReference type="Proteomes" id="UP000318937"/>
    </source>
</evidence>
<evidence type="ECO:0000256" key="1">
    <source>
        <dbReference type="ARBA" id="ARBA00004193"/>
    </source>
</evidence>
<gene>
    <name evidence="6" type="ORF">FG383_16085</name>
</gene>
<dbReference type="RefSeq" id="WP_142608411.1">
    <property type="nucleotide sequence ID" value="NZ_VDGG01000041.1"/>
</dbReference>
<evidence type="ECO:0000259" key="5">
    <source>
        <dbReference type="PROSITE" id="PS50983"/>
    </source>
</evidence>
<dbReference type="SUPFAM" id="SSF53807">
    <property type="entry name" value="Helical backbone' metal receptor"/>
    <property type="match status" value="1"/>
</dbReference>
<keyword evidence="3" id="KW-0813">Transport</keyword>
<comment type="similarity">
    <text evidence="2">Belongs to the bacterial solute-binding protein 8 family.</text>
</comment>
<dbReference type="AlphaFoldDB" id="A0A544SVM7"/>
<dbReference type="EMBL" id="VDGG01000041">
    <property type="protein sequence ID" value="TQR09259.1"/>
    <property type="molecule type" value="Genomic_DNA"/>
</dbReference>
<dbReference type="PANTHER" id="PTHR30532:SF26">
    <property type="entry name" value="IRON(3+)-HYDROXAMATE-BINDING PROTEIN FHUD"/>
    <property type="match status" value="1"/>
</dbReference>
<evidence type="ECO:0000313" key="6">
    <source>
        <dbReference type="EMBL" id="TQR09259.1"/>
    </source>
</evidence>
<evidence type="ECO:0000256" key="2">
    <source>
        <dbReference type="ARBA" id="ARBA00008814"/>
    </source>
</evidence>
<dbReference type="OrthoDB" id="2532115at2"/>
<protein>
    <recommendedName>
        <fullName evidence="5">Fe/B12 periplasmic-binding domain-containing protein</fullName>
    </recommendedName>
</protein>
<dbReference type="GO" id="GO:0005886">
    <property type="term" value="C:plasma membrane"/>
    <property type="evidence" value="ECO:0007669"/>
    <property type="project" value="UniProtKB-SubCell"/>
</dbReference>
<evidence type="ECO:0000256" key="3">
    <source>
        <dbReference type="ARBA" id="ARBA00022448"/>
    </source>
</evidence>
<organism evidence="6 7">
    <name type="scientific">Psychrobacillus soli</name>
    <dbReference type="NCBI Taxonomy" id="1543965"/>
    <lineage>
        <taxon>Bacteria</taxon>
        <taxon>Bacillati</taxon>
        <taxon>Bacillota</taxon>
        <taxon>Bacilli</taxon>
        <taxon>Bacillales</taxon>
        <taxon>Bacillaceae</taxon>
        <taxon>Psychrobacillus</taxon>
    </lineage>
</organism>
<dbReference type="PANTHER" id="PTHR30532">
    <property type="entry name" value="IRON III DICITRATE-BINDING PERIPLASMIC PROTEIN"/>
    <property type="match status" value="1"/>
</dbReference>
<evidence type="ECO:0000256" key="4">
    <source>
        <dbReference type="ARBA" id="ARBA00022729"/>
    </source>
</evidence>
<reference evidence="6 7" key="1">
    <citation type="submission" date="2019-05" db="EMBL/GenBank/DDBJ databases">
        <title>Psychrobacillus vulpis sp. nov., a new species isolated from feces of a red fox that inhabits in The Tablas de Daimiel Natural Park, Albacete, Spain.</title>
        <authorList>
            <person name="Rodriguez M."/>
            <person name="Reina J.C."/>
            <person name="Bejar V."/>
            <person name="Llamas I."/>
        </authorList>
    </citation>
    <scope>NUCLEOTIDE SEQUENCE [LARGE SCALE GENOMIC DNA]</scope>
    <source>
        <strain evidence="6 7">NHI-2</strain>
    </source>
</reference>
<dbReference type="Gene3D" id="3.40.50.1980">
    <property type="entry name" value="Nitrogenase molybdenum iron protein domain"/>
    <property type="match status" value="2"/>
</dbReference>
<dbReference type="GO" id="GO:0030288">
    <property type="term" value="C:outer membrane-bounded periplasmic space"/>
    <property type="evidence" value="ECO:0007669"/>
    <property type="project" value="TreeGrafter"/>
</dbReference>
<feature type="domain" description="Fe/B12 periplasmic-binding" evidence="5">
    <location>
        <begin position="23"/>
        <end position="281"/>
    </location>
</feature>
<dbReference type="InterPro" id="IPR051313">
    <property type="entry name" value="Bact_iron-sidero_bind"/>
</dbReference>
<dbReference type="PROSITE" id="PS50983">
    <property type="entry name" value="FE_B12_PBP"/>
    <property type="match status" value="1"/>
</dbReference>
<dbReference type="Proteomes" id="UP000318937">
    <property type="component" value="Unassembled WGS sequence"/>
</dbReference>
<dbReference type="InterPro" id="IPR002491">
    <property type="entry name" value="ABC_transptr_periplasmic_BD"/>
</dbReference>
<keyword evidence="4" id="KW-0732">Signal</keyword>
<name>A0A544SVM7_9BACI</name>
<proteinExistence type="inferred from homology"/>
<dbReference type="Pfam" id="PF01497">
    <property type="entry name" value="Peripla_BP_2"/>
    <property type="match status" value="1"/>
</dbReference>
<accession>A0A544SVM7</accession>
<comment type="caution">
    <text evidence="6">The sequence shown here is derived from an EMBL/GenBank/DDBJ whole genome shotgun (WGS) entry which is preliminary data.</text>
</comment>
<comment type="subcellular location">
    <subcellularLocation>
        <location evidence="1">Cell membrane</location>
        <topology evidence="1">Lipid-anchor</topology>
    </subcellularLocation>
</comment>
<sequence length="285" mass="32789">MRKQKVIVQDWTGHEVEIPSFPNRVIFHGETIGDLSVFDIHPIGGYKQDIDQSFYKNYVPYVQDVAFPLDIEKSSRLKPDLIIFTNADEQQYKKIATIAPTLTHNSWGTLQERITTLGEWLGKKQEAEDWLDQFSKREDKMWQQLQPTLKCNETASVFLFDRGRHLFVMGCIGLATSLYHSSGFQPGELIKKMIADEQGYKEITIESLPDYAGDRIFLLIPENPISKIATEELIQTTLWNNLPASKNGYVYLIDEKKWNSSDALTREKLLGALPHLLMRTPLVER</sequence>
<dbReference type="GO" id="GO:1901678">
    <property type="term" value="P:iron coordination entity transport"/>
    <property type="evidence" value="ECO:0007669"/>
    <property type="project" value="UniProtKB-ARBA"/>
</dbReference>
<keyword evidence="7" id="KW-1185">Reference proteome</keyword>